<proteinExistence type="predicted"/>
<evidence type="ECO:0000313" key="3">
    <source>
        <dbReference type="Proteomes" id="UP000009374"/>
    </source>
</evidence>
<dbReference type="EMBL" id="GG693878">
    <property type="protein sequence ID" value="EES52355.1"/>
    <property type="molecule type" value="Genomic_DNA"/>
</dbReference>
<protein>
    <submittedName>
        <fullName evidence="2">Anthranilate synthase component I and chorismate binding protein</fullName>
    </submittedName>
</protein>
<dbReference type="PANTHER" id="PTHR11236">
    <property type="entry name" value="AMINOBENZOATE/ANTHRANILATE SYNTHASE"/>
    <property type="match status" value="1"/>
</dbReference>
<dbReference type="PANTHER" id="PTHR11236:SF9">
    <property type="entry name" value="ANTHRANILATE SYNTHASE COMPONENT 1"/>
    <property type="match status" value="1"/>
</dbReference>
<name>C6HYS0_9BACT</name>
<dbReference type="Proteomes" id="UP000009374">
    <property type="component" value="Unassembled WGS sequence"/>
</dbReference>
<dbReference type="Gene3D" id="3.60.120.10">
    <property type="entry name" value="Anthranilate synthase"/>
    <property type="match status" value="1"/>
</dbReference>
<gene>
    <name evidence="2" type="ORF">UBAL3_94240149</name>
</gene>
<dbReference type="Pfam" id="PF00425">
    <property type="entry name" value="Chorismate_bind"/>
    <property type="match status" value="1"/>
</dbReference>
<organism evidence="2 3">
    <name type="scientific">Leptospirillum ferrodiazotrophum</name>
    <dbReference type="NCBI Taxonomy" id="412449"/>
    <lineage>
        <taxon>Bacteria</taxon>
        <taxon>Pseudomonadati</taxon>
        <taxon>Nitrospirota</taxon>
        <taxon>Nitrospiria</taxon>
        <taxon>Nitrospirales</taxon>
        <taxon>Nitrospiraceae</taxon>
        <taxon>Leptospirillum</taxon>
    </lineage>
</organism>
<dbReference type="AlphaFoldDB" id="C6HYS0"/>
<sequence>MKKNRQPYSGDREPGEWEILRLPAFDPASLLFRLRERDPDRPLIHIDRERATGWSHVPVAISRTVEDRTGELLFDHPLLSSPLEERAPSVGEAPEELPPFSSGCVLLLPFEAAELWEPSGGPYAAPQVPALRCDCREVVSFHAPSGRLFLPEGFDRSLLAPVDFPAPSPLSFAAEESEVSFLGSLDRIRQGLNEGRYFQVNLARRFSAELPAGFDPLAAYARLRALGPSSFGGFFSWRGRFLLSRSPEQFLEAAGPRVVTRPIAGTAPGAAPEGREPLLGDPKLLAEHIMTVDLLRNDLGRVCRPGSVRVPRLLAVERLPHLRHLVSDVEGRLAPGLSRSDLLRSLFPGGSVTGAPRIAVRREIGRLEGRPRNDYCGALGYVSDSGRLDFSLLIRTLEGRLPGHPAPEAGPGAGRISFGAGAGIVADSVAEEEIREIALKARTMEEVFR</sequence>
<accession>C6HYS0</accession>
<evidence type="ECO:0000259" key="1">
    <source>
        <dbReference type="Pfam" id="PF00425"/>
    </source>
</evidence>
<evidence type="ECO:0000313" key="2">
    <source>
        <dbReference type="EMBL" id="EES52355.1"/>
    </source>
</evidence>
<dbReference type="SUPFAM" id="SSF56322">
    <property type="entry name" value="ADC synthase"/>
    <property type="match status" value="1"/>
</dbReference>
<dbReference type="PRINTS" id="PR00095">
    <property type="entry name" value="ANTSNTHASEI"/>
</dbReference>
<dbReference type="GO" id="GO:0000162">
    <property type="term" value="P:L-tryptophan biosynthetic process"/>
    <property type="evidence" value="ECO:0007669"/>
    <property type="project" value="TreeGrafter"/>
</dbReference>
<dbReference type="InterPro" id="IPR015890">
    <property type="entry name" value="Chorismate_C"/>
</dbReference>
<dbReference type="InterPro" id="IPR019999">
    <property type="entry name" value="Anth_synth_I-like"/>
</dbReference>
<dbReference type="InterPro" id="IPR005801">
    <property type="entry name" value="ADC_synthase"/>
</dbReference>
<reference evidence="2 3" key="1">
    <citation type="journal article" date="2009" name="Appl. Environ. Microbiol.">
        <title>Community genomic and proteomic analyses of chemoautotrophic iron-oxidizing "Leptospirillum rubarum" (Group II) and "Leptospirillum ferrodiazotrophum" (Group III) bacteria in acid mine drainage biofilms.</title>
        <authorList>
            <person name="Goltsman D.S."/>
            <person name="Denef V.J."/>
            <person name="Singer S.W."/>
            <person name="VerBerkmoes N.C."/>
            <person name="Lefsrud M."/>
            <person name="Mueller R.S."/>
            <person name="Dick G.J."/>
            <person name="Sun C.L."/>
            <person name="Wheeler K.E."/>
            <person name="Zemla A."/>
            <person name="Baker B.J."/>
            <person name="Hauser L."/>
            <person name="Land M."/>
            <person name="Shah M.B."/>
            <person name="Thelen M.P."/>
            <person name="Hettich R.L."/>
            <person name="Banfield J.F."/>
        </authorList>
    </citation>
    <scope>NUCLEOTIDE SEQUENCE [LARGE SCALE GENOMIC DNA]</scope>
</reference>
<keyword evidence="3" id="KW-1185">Reference proteome</keyword>
<feature type="domain" description="Chorismate-utilising enzyme C-terminal" evidence="1">
    <location>
        <begin position="181"/>
        <end position="440"/>
    </location>
</feature>